<dbReference type="Gene3D" id="1.20.58.430">
    <property type="entry name" value="Type IV secretion system, VirB5-domain"/>
    <property type="match status" value="1"/>
</dbReference>
<comment type="caution">
    <text evidence="1">The sequence shown here is derived from an EMBL/GenBank/DDBJ whole genome shotgun (WGS) entry which is preliminary data.</text>
</comment>
<organism evidence="1 2">
    <name type="scientific">Rhizobium leguminosarum</name>
    <dbReference type="NCBI Taxonomy" id="384"/>
    <lineage>
        <taxon>Bacteria</taxon>
        <taxon>Pseudomonadati</taxon>
        <taxon>Pseudomonadota</taxon>
        <taxon>Alphaproteobacteria</taxon>
        <taxon>Hyphomicrobiales</taxon>
        <taxon>Rhizobiaceae</taxon>
        <taxon>Rhizobium/Agrobacterium group</taxon>
        <taxon>Rhizobium</taxon>
    </lineage>
</organism>
<dbReference type="InterPro" id="IPR023220">
    <property type="entry name" value="T4SS_VirB5-domain"/>
</dbReference>
<gene>
    <name evidence="1" type="ORF">GUK36_35880</name>
</gene>
<proteinExistence type="predicted"/>
<name>A0A6P0DRQ0_RHILE</name>
<dbReference type="EMBL" id="WXXP01000037">
    <property type="protein sequence ID" value="NEK54713.1"/>
    <property type="molecule type" value="Genomic_DNA"/>
</dbReference>
<dbReference type="AlphaFoldDB" id="A0A6P0DRQ0"/>
<evidence type="ECO:0000313" key="2">
    <source>
        <dbReference type="Proteomes" id="UP000471409"/>
    </source>
</evidence>
<accession>A0A6P0DRQ0</accession>
<protein>
    <submittedName>
        <fullName evidence="1">Uncharacterized protein</fullName>
    </submittedName>
</protein>
<dbReference type="Proteomes" id="UP000471409">
    <property type="component" value="Unassembled WGS sequence"/>
</dbReference>
<evidence type="ECO:0000313" key="1">
    <source>
        <dbReference type="EMBL" id="NEK54713.1"/>
    </source>
</evidence>
<reference evidence="1 2" key="1">
    <citation type="submission" date="2020-01" db="EMBL/GenBank/DDBJ databases">
        <title>Rhizobium genotypes associated with high levels of biological nitrogen fixation by grain legumes in a temperate-maritime cropping system.</title>
        <authorList>
            <person name="Maluk M."/>
            <person name="Francesc Ferrando Molina F."/>
            <person name="Lopez Del Egido L."/>
            <person name="Lafos M."/>
            <person name="Langarica-Fuentes A."/>
            <person name="Gebre Yohannes G."/>
            <person name="Young M.W."/>
            <person name="Martin P."/>
            <person name="Gantlett R."/>
            <person name="Kenicer G."/>
            <person name="Hawes C."/>
            <person name="Begg G.S."/>
            <person name="Quilliam R.S."/>
            <person name="Squire G.R."/>
            <person name="Poole P.S."/>
            <person name="Young P.W."/>
            <person name="Iannetta P.M."/>
            <person name="James E.K."/>
        </authorList>
    </citation>
    <scope>NUCLEOTIDE SEQUENCE [LARGE SCALE GENOMIC DNA]</scope>
    <source>
        <strain evidence="1 2">JHI944</strain>
    </source>
</reference>
<dbReference type="SUPFAM" id="SSF101082">
    <property type="entry name" value="Typo IV secretion system protein TraC"/>
    <property type="match status" value="1"/>
</dbReference>
<sequence>MGMKRHLRASSLAISILLFQPGGSGMVAHAQEGVTPLPEPAVEGVPDVPRGVQETHDQISIEQIMKLVQLSRIMGGGITQMFTAVQNQNTALDVIRNGQTGPKTIPLMNGPDEVAARQGGEGLKEMADSALNGAADGPPDLLAALTHFRSTFSLDKAFALKDDKLPSNKVLAQLAAKGAIAGSVAESSYKRANESMERVTGYIAAVQSSKDLKTSIDINTRAVIELTQQTNESLRTQSAVTSIVGSYFMMLASEASTEDWIDGLKDFNR</sequence>